<dbReference type="InterPro" id="IPR007197">
    <property type="entry name" value="rSAM"/>
</dbReference>
<evidence type="ECO:0000256" key="12">
    <source>
        <dbReference type="ARBA" id="ARBA00048697"/>
    </source>
</evidence>
<keyword evidence="10" id="KW-0501">Molybdenum cofactor biosynthesis</keyword>
<keyword evidence="6" id="KW-0547">Nucleotide-binding</keyword>
<gene>
    <name evidence="14" type="ORF">CLV59_110240</name>
</gene>
<comment type="cofactor">
    <cofactor evidence="1">
        <name>[4Fe-4S] cluster</name>
        <dbReference type="ChEBI" id="CHEBI:49883"/>
    </cofactor>
</comment>
<dbReference type="SFLD" id="SFLDG01383">
    <property type="entry name" value="cyclic_pyranopterin_phosphate"/>
    <property type="match status" value="1"/>
</dbReference>
<sequence>MLQDPHGRIINYVRLSVTDRCNLRCTYCMPEQMKFEQQGNLLTDDEIIRLLKMLAYDGVSKVRITGGEPFMRPNLLSLLEKIKNIDGITDIAITTNGVLTKSFIPALCDLGIQQVNLSLDTLQANRFERITRRNKFAAVMDCFHTMLQHDMQVKINTVVMDQVNTDEITAFAALTELKKVSVRFIEEMPFNGQQKEFSGINWHYQRILDTIREQYELVKIPDLPHATSLNYQIPGFSGTVGVIPAYSRTFCGTCNRLRISATGSIKTCLYGNNMLNVRDLLRQPLFRDMHIRSGIQAAITERFKDGFEAEKNFLEDVKESMSIIGG</sequence>
<dbReference type="InterPro" id="IPR000385">
    <property type="entry name" value="MoaA_NifB_PqqE_Fe-S-bd_CS"/>
</dbReference>
<evidence type="ECO:0000256" key="11">
    <source>
        <dbReference type="ARBA" id="ARBA00023239"/>
    </source>
</evidence>
<evidence type="ECO:0000256" key="5">
    <source>
        <dbReference type="ARBA" id="ARBA00022723"/>
    </source>
</evidence>
<dbReference type="GO" id="GO:0046872">
    <property type="term" value="F:metal ion binding"/>
    <property type="evidence" value="ECO:0007669"/>
    <property type="project" value="UniProtKB-KW"/>
</dbReference>
<keyword evidence="4" id="KW-0949">S-adenosyl-L-methionine</keyword>
<accession>A0A327VVH3</accession>
<dbReference type="SMART" id="SM00729">
    <property type="entry name" value="Elp3"/>
    <property type="match status" value="1"/>
</dbReference>
<dbReference type="PANTHER" id="PTHR22960:SF0">
    <property type="entry name" value="MOLYBDENUM COFACTOR BIOSYNTHESIS PROTEIN 1"/>
    <property type="match status" value="1"/>
</dbReference>
<evidence type="ECO:0000313" key="15">
    <source>
        <dbReference type="Proteomes" id="UP000249819"/>
    </source>
</evidence>
<comment type="catalytic activity">
    <reaction evidence="12">
        <text>GTP + AH2 + S-adenosyl-L-methionine = (8S)-3',8-cyclo-7,8-dihydroguanosine 5'-triphosphate + 5'-deoxyadenosine + L-methionine + A + H(+)</text>
        <dbReference type="Rhea" id="RHEA:49576"/>
        <dbReference type="ChEBI" id="CHEBI:13193"/>
        <dbReference type="ChEBI" id="CHEBI:15378"/>
        <dbReference type="ChEBI" id="CHEBI:17319"/>
        <dbReference type="ChEBI" id="CHEBI:17499"/>
        <dbReference type="ChEBI" id="CHEBI:37565"/>
        <dbReference type="ChEBI" id="CHEBI:57844"/>
        <dbReference type="ChEBI" id="CHEBI:59789"/>
        <dbReference type="ChEBI" id="CHEBI:131766"/>
        <dbReference type="EC" id="4.1.99.22"/>
    </reaction>
</comment>
<evidence type="ECO:0000256" key="8">
    <source>
        <dbReference type="ARBA" id="ARBA00023014"/>
    </source>
</evidence>
<keyword evidence="8" id="KW-0411">Iron-sulfur</keyword>
<dbReference type="NCBIfam" id="TIGR02666">
    <property type="entry name" value="moaA"/>
    <property type="match status" value="1"/>
</dbReference>
<evidence type="ECO:0000313" key="14">
    <source>
        <dbReference type="EMBL" id="RAJ75191.1"/>
    </source>
</evidence>
<name>A0A327VVH3_9BACT</name>
<dbReference type="SFLD" id="SFLDS00029">
    <property type="entry name" value="Radical_SAM"/>
    <property type="match status" value="1"/>
</dbReference>
<dbReference type="SFLD" id="SFLDG01067">
    <property type="entry name" value="SPASM/twitch_domain_containing"/>
    <property type="match status" value="1"/>
</dbReference>
<dbReference type="SFLD" id="SFLDG01386">
    <property type="entry name" value="main_SPASM_domain-containing"/>
    <property type="match status" value="1"/>
</dbReference>
<dbReference type="CDD" id="cd21117">
    <property type="entry name" value="Twitch_MoaA"/>
    <property type="match status" value="1"/>
</dbReference>
<dbReference type="PANTHER" id="PTHR22960">
    <property type="entry name" value="MOLYBDOPTERIN COFACTOR SYNTHESIS PROTEIN A"/>
    <property type="match status" value="1"/>
</dbReference>
<dbReference type="Pfam" id="PF06463">
    <property type="entry name" value="Mob_synth_C"/>
    <property type="match status" value="1"/>
</dbReference>
<organism evidence="14 15">
    <name type="scientific">Chitinophaga dinghuensis</name>
    <dbReference type="NCBI Taxonomy" id="1539050"/>
    <lineage>
        <taxon>Bacteria</taxon>
        <taxon>Pseudomonadati</taxon>
        <taxon>Bacteroidota</taxon>
        <taxon>Chitinophagia</taxon>
        <taxon>Chitinophagales</taxon>
        <taxon>Chitinophagaceae</taxon>
        <taxon>Chitinophaga</taxon>
    </lineage>
</organism>
<reference evidence="14 15" key="1">
    <citation type="submission" date="2018-06" db="EMBL/GenBank/DDBJ databases">
        <title>Genomic Encyclopedia of Archaeal and Bacterial Type Strains, Phase II (KMG-II): from individual species to whole genera.</title>
        <authorList>
            <person name="Goeker M."/>
        </authorList>
    </citation>
    <scope>NUCLEOTIDE SEQUENCE [LARGE SCALE GENOMIC DNA]</scope>
    <source>
        <strain evidence="14 15">DSM 29821</strain>
    </source>
</reference>
<keyword evidence="9" id="KW-0342">GTP-binding</keyword>
<dbReference type="InterPro" id="IPR006638">
    <property type="entry name" value="Elp3/MiaA/NifB-like_rSAM"/>
</dbReference>
<dbReference type="UniPathway" id="UPA00344"/>
<dbReference type="GO" id="GO:0051539">
    <property type="term" value="F:4 iron, 4 sulfur cluster binding"/>
    <property type="evidence" value="ECO:0007669"/>
    <property type="project" value="UniProtKB-KW"/>
</dbReference>
<dbReference type="InterPro" id="IPR013483">
    <property type="entry name" value="MoaA"/>
</dbReference>
<dbReference type="GO" id="GO:0061799">
    <property type="term" value="F:cyclic pyranopterin monophosphate synthase activity"/>
    <property type="evidence" value="ECO:0007669"/>
    <property type="project" value="TreeGrafter"/>
</dbReference>
<dbReference type="GO" id="GO:0005525">
    <property type="term" value="F:GTP binding"/>
    <property type="evidence" value="ECO:0007669"/>
    <property type="project" value="UniProtKB-KW"/>
</dbReference>
<proteinExistence type="predicted"/>
<dbReference type="AlphaFoldDB" id="A0A327VVH3"/>
<dbReference type="InterPro" id="IPR040064">
    <property type="entry name" value="MoaA-like"/>
</dbReference>
<dbReference type="EMBL" id="QLMA01000010">
    <property type="protein sequence ID" value="RAJ75191.1"/>
    <property type="molecule type" value="Genomic_DNA"/>
</dbReference>
<evidence type="ECO:0000259" key="13">
    <source>
        <dbReference type="PROSITE" id="PS51918"/>
    </source>
</evidence>
<evidence type="ECO:0000256" key="4">
    <source>
        <dbReference type="ARBA" id="ARBA00022691"/>
    </source>
</evidence>
<dbReference type="InterPro" id="IPR058240">
    <property type="entry name" value="rSAM_sf"/>
</dbReference>
<dbReference type="Pfam" id="PF04055">
    <property type="entry name" value="Radical_SAM"/>
    <property type="match status" value="1"/>
</dbReference>
<keyword evidence="7" id="KW-0408">Iron</keyword>
<dbReference type="CDD" id="cd01335">
    <property type="entry name" value="Radical_SAM"/>
    <property type="match status" value="1"/>
</dbReference>
<evidence type="ECO:0000256" key="9">
    <source>
        <dbReference type="ARBA" id="ARBA00023134"/>
    </source>
</evidence>
<protein>
    <recommendedName>
        <fullName evidence="2">GTP 3',8-cyclase</fullName>
        <ecNumber evidence="2">4.1.99.22</ecNumber>
    </recommendedName>
</protein>
<dbReference type="Gene3D" id="3.20.20.70">
    <property type="entry name" value="Aldolase class I"/>
    <property type="match status" value="1"/>
</dbReference>
<dbReference type="PROSITE" id="PS01305">
    <property type="entry name" value="MOAA_NIFB_PQQE"/>
    <property type="match status" value="1"/>
</dbReference>
<dbReference type="GO" id="GO:0061798">
    <property type="term" value="F:GTP 3',8'-cyclase activity"/>
    <property type="evidence" value="ECO:0007669"/>
    <property type="project" value="UniProtKB-EC"/>
</dbReference>
<dbReference type="Proteomes" id="UP000249819">
    <property type="component" value="Unassembled WGS sequence"/>
</dbReference>
<dbReference type="InterPro" id="IPR013785">
    <property type="entry name" value="Aldolase_TIM"/>
</dbReference>
<dbReference type="InterPro" id="IPR010505">
    <property type="entry name" value="MoaA_twitch"/>
</dbReference>
<keyword evidence="11" id="KW-0456">Lyase</keyword>
<dbReference type="PROSITE" id="PS51918">
    <property type="entry name" value="RADICAL_SAM"/>
    <property type="match status" value="1"/>
</dbReference>
<dbReference type="SUPFAM" id="SSF102114">
    <property type="entry name" value="Radical SAM enzymes"/>
    <property type="match status" value="1"/>
</dbReference>
<keyword evidence="3" id="KW-0004">4Fe-4S</keyword>
<dbReference type="GO" id="GO:0006777">
    <property type="term" value="P:Mo-molybdopterin cofactor biosynthetic process"/>
    <property type="evidence" value="ECO:0007669"/>
    <property type="project" value="UniProtKB-KW"/>
</dbReference>
<evidence type="ECO:0000256" key="10">
    <source>
        <dbReference type="ARBA" id="ARBA00023150"/>
    </source>
</evidence>
<evidence type="ECO:0000256" key="7">
    <source>
        <dbReference type="ARBA" id="ARBA00023004"/>
    </source>
</evidence>
<dbReference type="EC" id="4.1.99.22" evidence="2"/>
<feature type="domain" description="Radical SAM core" evidence="13">
    <location>
        <begin position="5"/>
        <end position="217"/>
    </location>
</feature>
<dbReference type="RefSeq" id="WP_111595087.1">
    <property type="nucleotide sequence ID" value="NZ_QLMA01000010.1"/>
</dbReference>
<dbReference type="OrthoDB" id="9763993at2"/>
<dbReference type="InterPro" id="IPR050105">
    <property type="entry name" value="MoCo_biosynth_MoaA/MoaC"/>
</dbReference>
<evidence type="ECO:0000256" key="3">
    <source>
        <dbReference type="ARBA" id="ARBA00022485"/>
    </source>
</evidence>
<evidence type="ECO:0000256" key="2">
    <source>
        <dbReference type="ARBA" id="ARBA00012167"/>
    </source>
</evidence>
<evidence type="ECO:0000256" key="1">
    <source>
        <dbReference type="ARBA" id="ARBA00001966"/>
    </source>
</evidence>
<comment type="caution">
    <text evidence="14">The sequence shown here is derived from an EMBL/GenBank/DDBJ whole genome shotgun (WGS) entry which is preliminary data.</text>
</comment>
<evidence type="ECO:0000256" key="6">
    <source>
        <dbReference type="ARBA" id="ARBA00022741"/>
    </source>
</evidence>
<keyword evidence="5" id="KW-0479">Metal-binding</keyword>
<keyword evidence="15" id="KW-1185">Reference proteome</keyword>